<evidence type="ECO:0000313" key="2">
    <source>
        <dbReference type="EMBL" id="GEP45725.1"/>
    </source>
</evidence>
<keyword evidence="1" id="KW-0732">Signal</keyword>
<gene>
    <name evidence="2" type="ORF">BGE01nite_50160</name>
</gene>
<evidence type="ECO:0000313" key="3">
    <source>
        <dbReference type="Proteomes" id="UP000321577"/>
    </source>
</evidence>
<feature type="chain" id="PRO_5022022127" description="Lipoprotein" evidence="1">
    <location>
        <begin position="23"/>
        <end position="131"/>
    </location>
</feature>
<sequence>MNTSWKTVGIRMALIAAMIAMGASCASTHVEPLPGVPPGATAKDELGSIGSGAYVVLNSPNNEIVLPNGKRWTGRVRGIRDLMLVRDNTITPATEVPEAMQSSYQVMVDFQRNGIKYSFFDVKEGGVYPRK</sequence>
<reference evidence="2 3" key="1">
    <citation type="submission" date="2019-07" db="EMBL/GenBank/DDBJ databases">
        <title>Whole genome shotgun sequence of Brevifollis gellanilyticus NBRC 108608.</title>
        <authorList>
            <person name="Hosoyama A."/>
            <person name="Uohara A."/>
            <person name="Ohji S."/>
            <person name="Ichikawa N."/>
        </authorList>
    </citation>
    <scope>NUCLEOTIDE SEQUENCE [LARGE SCALE GENOMIC DNA]</scope>
    <source>
        <strain evidence="2 3">NBRC 108608</strain>
    </source>
</reference>
<comment type="caution">
    <text evidence="2">The sequence shown here is derived from an EMBL/GenBank/DDBJ whole genome shotgun (WGS) entry which is preliminary data.</text>
</comment>
<proteinExistence type="predicted"/>
<dbReference type="PROSITE" id="PS51257">
    <property type="entry name" value="PROKAR_LIPOPROTEIN"/>
    <property type="match status" value="1"/>
</dbReference>
<organism evidence="2 3">
    <name type="scientific">Brevifollis gellanilyticus</name>
    <dbReference type="NCBI Taxonomy" id="748831"/>
    <lineage>
        <taxon>Bacteria</taxon>
        <taxon>Pseudomonadati</taxon>
        <taxon>Verrucomicrobiota</taxon>
        <taxon>Verrucomicrobiia</taxon>
        <taxon>Verrucomicrobiales</taxon>
        <taxon>Verrucomicrobiaceae</taxon>
    </lineage>
</organism>
<evidence type="ECO:0000256" key="1">
    <source>
        <dbReference type="SAM" id="SignalP"/>
    </source>
</evidence>
<feature type="signal peptide" evidence="1">
    <location>
        <begin position="1"/>
        <end position="22"/>
    </location>
</feature>
<evidence type="ECO:0008006" key="4">
    <source>
        <dbReference type="Google" id="ProtNLM"/>
    </source>
</evidence>
<keyword evidence="3" id="KW-1185">Reference proteome</keyword>
<dbReference type="Proteomes" id="UP000321577">
    <property type="component" value="Unassembled WGS sequence"/>
</dbReference>
<accession>A0A512MG66</accession>
<dbReference type="AlphaFoldDB" id="A0A512MG66"/>
<name>A0A512MG66_9BACT</name>
<dbReference type="EMBL" id="BKAG01000057">
    <property type="protein sequence ID" value="GEP45725.1"/>
    <property type="molecule type" value="Genomic_DNA"/>
</dbReference>
<protein>
    <recommendedName>
        <fullName evidence="4">Lipoprotein</fullName>
    </recommendedName>
</protein>